<protein>
    <submittedName>
        <fullName evidence="2">Uncharacterized protein</fullName>
    </submittedName>
</protein>
<comment type="caution">
    <text evidence="2">The sequence shown here is derived from an EMBL/GenBank/DDBJ whole genome shotgun (WGS) entry which is preliminary data.</text>
</comment>
<feature type="compositionally biased region" description="Basic and acidic residues" evidence="1">
    <location>
        <begin position="1"/>
        <end position="14"/>
    </location>
</feature>
<organism evidence="2 3">
    <name type="scientific">Entomospira culicis</name>
    <dbReference type="NCBI Taxonomy" id="2719989"/>
    <lineage>
        <taxon>Bacteria</taxon>
        <taxon>Pseudomonadati</taxon>
        <taxon>Spirochaetota</taxon>
        <taxon>Spirochaetia</taxon>
        <taxon>Spirochaetales</taxon>
        <taxon>Spirochaetaceae</taxon>
        <taxon>Entomospira</taxon>
    </lineage>
</organism>
<name>A0A968KUM9_9SPIO</name>
<sequence length="225" mass="25606">MDDVHTGRTDHLEHLQTGASQLDAVDTAGGAKDSPNPLVHPQNPQVDAQEPRGQEMEAYRQKIEADHQKALEYQAKVTAEGKADNWLNTELAKHLELLDDTTKQVIQYASSKSYASLVEKEAELKREIAKGYLKGKDYSHLDLTSAQKSRIEAMSFEGYQELREAEERHHQRQATQELNNGLKTEAELKRMSSHDKAIYQAERRGLDSYKARYENAVHAKFQFMP</sequence>
<dbReference type="AlphaFoldDB" id="A0A968KUM9"/>
<dbReference type="EMBL" id="JAATLM010000001">
    <property type="protein sequence ID" value="NIZ69290.1"/>
    <property type="molecule type" value="Genomic_DNA"/>
</dbReference>
<feature type="region of interest" description="Disordered" evidence="1">
    <location>
        <begin position="1"/>
        <end position="56"/>
    </location>
</feature>
<feature type="region of interest" description="Disordered" evidence="1">
    <location>
        <begin position="167"/>
        <end position="186"/>
    </location>
</feature>
<feature type="compositionally biased region" description="Polar residues" evidence="1">
    <location>
        <begin position="173"/>
        <end position="182"/>
    </location>
</feature>
<reference evidence="2" key="1">
    <citation type="submission" date="2020-03" db="EMBL/GenBank/DDBJ databases">
        <title>Spirochaetal bacteria isolated from arthropods constitute a novel genus Entomospira genus novum within the order Spirochaetales.</title>
        <authorList>
            <person name="Grana-Miraglia L."/>
            <person name="Sikutova S."/>
            <person name="Fingerle V."/>
            <person name="Sing A."/>
            <person name="Castillo-Ramirez S."/>
            <person name="Margos G."/>
            <person name="Rudolf I."/>
        </authorList>
    </citation>
    <scope>NUCLEOTIDE SEQUENCE</scope>
    <source>
        <strain evidence="2">BR149</strain>
    </source>
</reference>
<dbReference type="RefSeq" id="WP_167695384.1">
    <property type="nucleotide sequence ID" value="NZ_CP118181.1"/>
</dbReference>
<dbReference type="Proteomes" id="UP000778951">
    <property type="component" value="Unassembled WGS sequence"/>
</dbReference>
<gene>
    <name evidence="2" type="ORF">HCT48_03560</name>
</gene>
<accession>A0A968KUM9</accession>
<proteinExistence type="predicted"/>
<evidence type="ECO:0000313" key="3">
    <source>
        <dbReference type="Proteomes" id="UP000778951"/>
    </source>
</evidence>
<keyword evidence="3" id="KW-1185">Reference proteome</keyword>
<evidence type="ECO:0000256" key="1">
    <source>
        <dbReference type="SAM" id="MobiDB-lite"/>
    </source>
</evidence>
<evidence type="ECO:0000313" key="2">
    <source>
        <dbReference type="EMBL" id="NIZ69290.1"/>
    </source>
</evidence>